<comment type="similarity">
    <text evidence="1">Belongs to the LDH/MDH superfamily. MDH type 2 family.</text>
</comment>
<sequence>MEYLVLLQNGLAVLFTIAISWKLITYMWGSLKMEKEPMKVLVIGAAGMLAQPDILFGQIGYAIAPMIARGIMLGPDQPVILHLLDIAPAAEALNGVKMELLDAAFPLLKGMSLILRANSR</sequence>
<evidence type="ECO:0000313" key="5">
    <source>
        <dbReference type="Proteomes" id="UP001459277"/>
    </source>
</evidence>
<organism evidence="4 5">
    <name type="scientific">Lithocarpus litseifolius</name>
    <dbReference type="NCBI Taxonomy" id="425828"/>
    <lineage>
        <taxon>Eukaryota</taxon>
        <taxon>Viridiplantae</taxon>
        <taxon>Streptophyta</taxon>
        <taxon>Embryophyta</taxon>
        <taxon>Tracheophyta</taxon>
        <taxon>Spermatophyta</taxon>
        <taxon>Magnoliopsida</taxon>
        <taxon>eudicotyledons</taxon>
        <taxon>Gunneridae</taxon>
        <taxon>Pentapetalae</taxon>
        <taxon>rosids</taxon>
        <taxon>fabids</taxon>
        <taxon>Fagales</taxon>
        <taxon>Fagaceae</taxon>
        <taxon>Lithocarpus</taxon>
    </lineage>
</organism>
<name>A0AAW2DCW8_9ROSI</name>
<dbReference type="EMBL" id="JAZDWU010000003">
    <property type="protein sequence ID" value="KAL0007697.1"/>
    <property type="molecule type" value="Genomic_DNA"/>
</dbReference>
<evidence type="ECO:0000256" key="2">
    <source>
        <dbReference type="ARBA" id="ARBA00023002"/>
    </source>
</evidence>
<gene>
    <name evidence="4" type="ORF">SO802_009199</name>
</gene>
<dbReference type="Proteomes" id="UP001459277">
    <property type="component" value="Unassembled WGS sequence"/>
</dbReference>
<comment type="caution">
    <text evidence="4">The sequence shown here is derived from an EMBL/GenBank/DDBJ whole genome shotgun (WGS) entry which is preliminary data.</text>
</comment>
<keyword evidence="3" id="KW-0812">Transmembrane</keyword>
<dbReference type="PANTHER" id="PTHR23382">
    <property type="entry name" value="MALATE DEHYDROGENASE"/>
    <property type="match status" value="1"/>
</dbReference>
<keyword evidence="3" id="KW-0472">Membrane</keyword>
<dbReference type="Gene3D" id="3.40.50.720">
    <property type="entry name" value="NAD(P)-binding Rossmann-like Domain"/>
    <property type="match status" value="1"/>
</dbReference>
<dbReference type="InterPro" id="IPR010945">
    <property type="entry name" value="Malate_DH_type2"/>
</dbReference>
<evidence type="ECO:0000256" key="3">
    <source>
        <dbReference type="SAM" id="Phobius"/>
    </source>
</evidence>
<dbReference type="AlphaFoldDB" id="A0AAW2DCW8"/>
<protein>
    <submittedName>
        <fullName evidence="4">Uncharacterized protein</fullName>
    </submittedName>
</protein>
<dbReference type="GO" id="GO:0016615">
    <property type="term" value="F:malate dehydrogenase activity"/>
    <property type="evidence" value="ECO:0007669"/>
    <property type="project" value="InterPro"/>
</dbReference>
<keyword evidence="2" id="KW-0560">Oxidoreductase</keyword>
<accession>A0AAW2DCW8</accession>
<reference evidence="4 5" key="1">
    <citation type="submission" date="2024-01" db="EMBL/GenBank/DDBJ databases">
        <title>A telomere-to-telomere, gap-free genome of sweet tea (Lithocarpus litseifolius).</title>
        <authorList>
            <person name="Zhou J."/>
        </authorList>
    </citation>
    <scope>NUCLEOTIDE SEQUENCE [LARGE SCALE GENOMIC DNA]</scope>
    <source>
        <strain evidence="4">Zhou-2022a</strain>
        <tissue evidence="4">Leaf</tissue>
    </source>
</reference>
<keyword evidence="5" id="KW-1185">Reference proteome</keyword>
<feature type="transmembrane region" description="Helical" evidence="3">
    <location>
        <begin position="6"/>
        <end position="29"/>
    </location>
</feature>
<evidence type="ECO:0000313" key="4">
    <source>
        <dbReference type="EMBL" id="KAL0007697.1"/>
    </source>
</evidence>
<dbReference type="GO" id="GO:0006108">
    <property type="term" value="P:malate metabolic process"/>
    <property type="evidence" value="ECO:0007669"/>
    <property type="project" value="InterPro"/>
</dbReference>
<proteinExistence type="inferred from homology"/>
<dbReference type="InterPro" id="IPR036291">
    <property type="entry name" value="NAD(P)-bd_dom_sf"/>
</dbReference>
<keyword evidence="3" id="KW-1133">Transmembrane helix</keyword>
<evidence type="ECO:0000256" key="1">
    <source>
        <dbReference type="ARBA" id="ARBA00009613"/>
    </source>
</evidence>
<dbReference type="SUPFAM" id="SSF51735">
    <property type="entry name" value="NAD(P)-binding Rossmann-fold domains"/>
    <property type="match status" value="1"/>
</dbReference>